<reference evidence="3" key="1">
    <citation type="submission" date="2024-07" db="EMBL/GenBank/DDBJ databases">
        <title>Two chromosome-level genome assemblies of Korean endemic species Abeliophyllum distichum and Forsythia ovata (Oleaceae).</title>
        <authorList>
            <person name="Jang H."/>
        </authorList>
    </citation>
    <scope>NUCLEOTIDE SEQUENCE [LARGE SCALE GENOMIC DNA]</scope>
</reference>
<proteinExistence type="predicted"/>
<accession>A0ABD1SZ57</accession>
<dbReference type="AlphaFoldDB" id="A0ABD1SZ57"/>
<dbReference type="PANTHER" id="PTHR47266">
    <property type="entry name" value="ENDONUCLEASE-RELATED"/>
    <property type="match status" value="1"/>
</dbReference>
<keyword evidence="3" id="KW-1185">Reference proteome</keyword>
<evidence type="ECO:0000256" key="1">
    <source>
        <dbReference type="SAM" id="Phobius"/>
    </source>
</evidence>
<comment type="caution">
    <text evidence="2">The sequence shown here is derived from an EMBL/GenBank/DDBJ whole genome shotgun (WGS) entry which is preliminary data.</text>
</comment>
<sequence length="124" mass="13905">MPLNTILEVELFDVWGIDFMRPFPLSFLNQYIFVSVDYVSKWVEVLALPTNDAQVVMDFLKNASSLVMAHPEPLLVMVVNTLAIVSLSLCWPNMAFSIILLLSITLKQVGKRKSPIGSCSGFLR</sequence>
<keyword evidence="1" id="KW-0812">Transmembrane</keyword>
<dbReference type="Proteomes" id="UP001604336">
    <property type="component" value="Unassembled WGS sequence"/>
</dbReference>
<keyword evidence="1" id="KW-1133">Transmembrane helix</keyword>
<feature type="transmembrane region" description="Helical" evidence="1">
    <location>
        <begin position="74"/>
        <end position="104"/>
    </location>
</feature>
<evidence type="ECO:0008006" key="4">
    <source>
        <dbReference type="Google" id="ProtNLM"/>
    </source>
</evidence>
<dbReference type="InterPro" id="IPR012337">
    <property type="entry name" value="RNaseH-like_sf"/>
</dbReference>
<organism evidence="2 3">
    <name type="scientific">Abeliophyllum distichum</name>
    <dbReference type="NCBI Taxonomy" id="126358"/>
    <lineage>
        <taxon>Eukaryota</taxon>
        <taxon>Viridiplantae</taxon>
        <taxon>Streptophyta</taxon>
        <taxon>Embryophyta</taxon>
        <taxon>Tracheophyta</taxon>
        <taxon>Spermatophyta</taxon>
        <taxon>Magnoliopsida</taxon>
        <taxon>eudicotyledons</taxon>
        <taxon>Gunneridae</taxon>
        <taxon>Pentapetalae</taxon>
        <taxon>asterids</taxon>
        <taxon>lamiids</taxon>
        <taxon>Lamiales</taxon>
        <taxon>Oleaceae</taxon>
        <taxon>Forsythieae</taxon>
        <taxon>Abeliophyllum</taxon>
    </lineage>
</organism>
<evidence type="ECO:0000313" key="2">
    <source>
        <dbReference type="EMBL" id="KAL2505756.1"/>
    </source>
</evidence>
<dbReference type="InterPro" id="IPR036397">
    <property type="entry name" value="RNaseH_sf"/>
</dbReference>
<dbReference type="SUPFAM" id="SSF53098">
    <property type="entry name" value="Ribonuclease H-like"/>
    <property type="match status" value="1"/>
</dbReference>
<evidence type="ECO:0000313" key="3">
    <source>
        <dbReference type="Proteomes" id="UP001604336"/>
    </source>
</evidence>
<gene>
    <name evidence="2" type="ORF">Adt_21377</name>
</gene>
<keyword evidence="1" id="KW-0472">Membrane</keyword>
<protein>
    <recommendedName>
        <fullName evidence="4">Integrase catalytic domain-containing protein</fullName>
    </recommendedName>
</protein>
<dbReference type="InterPro" id="IPR052160">
    <property type="entry name" value="Gypsy_RT_Integrase-like"/>
</dbReference>
<name>A0ABD1SZ57_9LAMI</name>
<dbReference type="Gene3D" id="3.30.420.10">
    <property type="entry name" value="Ribonuclease H-like superfamily/Ribonuclease H"/>
    <property type="match status" value="1"/>
</dbReference>
<dbReference type="EMBL" id="JBFOLK010000006">
    <property type="protein sequence ID" value="KAL2505756.1"/>
    <property type="molecule type" value="Genomic_DNA"/>
</dbReference>